<dbReference type="SUPFAM" id="SSF47413">
    <property type="entry name" value="lambda repressor-like DNA-binding domains"/>
    <property type="match status" value="1"/>
</dbReference>
<dbReference type="EMBL" id="AYKG01000001">
    <property type="protein sequence ID" value="ROO32849.1"/>
    <property type="molecule type" value="Genomic_DNA"/>
</dbReference>
<dbReference type="InterPro" id="IPR010982">
    <property type="entry name" value="Lambda_DNA-bd_dom_sf"/>
</dbReference>
<dbReference type="PANTHER" id="PTHR36924">
    <property type="entry name" value="ANTITOXIN HIGA-1"/>
    <property type="match status" value="1"/>
</dbReference>
<feature type="domain" description="HTH cro/C1-type" evidence="2">
    <location>
        <begin position="25"/>
        <end position="70"/>
    </location>
</feature>
<dbReference type="RefSeq" id="WP_123656784.1">
    <property type="nucleotide sequence ID" value="NZ_AYKG01000001.1"/>
</dbReference>
<dbReference type="GO" id="GO:0003677">
    <property type="term" value="F:DNA binding"/>
    <property type="evidence" value="ECO:0007669"/>
    <property type="project" value="UniProtKB-KW"/>
</dbReference>
<protein>
    <submittedName>
        <fullName evidence="3">XRE family plasmid maintenance system antidote protein</fullName>
    </submittedName>
</protein>
<reference evidence="3 4" key="1">
    <citation type="submission" date="2013-10" db="EMBL/GenBank/DDBJ databases">
        <title>Salinisphaera japonica YTM-1 Genome Sequencing.</title>
        <authorList>
            <person name="Lai Q."/>
            <person name="Li C."/>
            <person name="Shao Z."/>
        </authorList>
    </citation>
    <scope>NUCLEOTIDE SEQUENCE [LARGE SCALE GENOMIC DNA]</scope>
    <source>
        <strain evidence="3 4">YTM-1</strain>
    </source>
</reference>
<evidence type="ECO:0000256" key="1">
    <source>
        <dbReference type="ARBA" id="ARBA00023125"/>
    </source>
</evidence>
<keyword evidence="4" id="KW-1185">Reference proteome</keyword>
<accession>A0A423Q2L8</accession>
<sequence>MLPTHRTATHPGRVLQHEFLGPMDLSQKALALHLGVSVQRVNELVRGKRGVSAETAWLLAEAFGTSPEFWINLQTAHDLSVHRPRRHIARIEAT</sequence>
<dbReference type="AlphaFoldDB" id="A0A423Q2L8"/>
<evidence type="ECO:0000313" key="3">
    <source>
        <dbReference type="EMBL" id="ROO32849.1"/>
    </source>
</evidence>
<organism evidence="3 4">
    <name type="scientific">Salinisphaera japonica YTM-1</name>
    <dbReference type="NCBI Taxonomy" id="1209778"/>
    <lineage>
        <taxon>Bacteria</taxon>
        <taxon>Pseudomonadati</taxon>
        <taxon>Pseudomonadota</taxon>
        <taxon>Gammaproteobacteria</taxon>
        <taxon>Salinisphaerales</taxon>
        <taxon>Salinisphaeraceae</taxon>
        <taxon>Salinisphaera</taxon>
    </lineage>
</organism>
<name>A0A423Q2L8_9GAMM</name>
<dbReference type="SMART" id="SM00530">
    <property type="entry name" value="HTH_XRE"/>
    <property type="match status" value="1"/>
</dbReference>
<dbReference type="PANTHER" id="PTHR36924:SF1">
    <property type="entry name" value="ANTITOXIN HIGA-1"/>
    <property type="match status" value="1"/>
</dbReference>
<evidence type="ECO:0000313" key="4">
    <source>
        <dbReference type="Proteomes" id="UP000285310"/>
    </source>
</evidence>
<dbReference type="PROSITE" id="PS50943">
    <property type="entry name" value="HTH_CROC1"/>
    <property type="match status" value="1"/>
</dbReference>
<dbReference type="Pfam" id="PF01381">
    <property type="entry name" value="HTH_3"/>
    <property type="match status" value="1"/>
</dbReference>
<gene>
    <name evidence="3" type="ORF">SAJA_01050</name>
</gene>
<dbReference type="NCBIfam" id="TIGR02607">
    <property type="entry name" value="antidote_HigA"/>
    <property type="match status" value="1"/>
</dbReference>
<keyword evidence="1" id="KW-0238">DNA-binding</keyword>
<dbReference type="Gene3D" id="1.10.260.40">
    <property type="entry name" value="lambda repressor-like DNA-binding domains"/>
    <property type="match status" value="1"/>
</dbReference>
<comment type="caution">
    <text evidence="3">The sequence shown here is derived from an EMBL/GenBank/DDBJ whole genome shotgun (WGS) entry which is preliminary data.</text>
</comment>
<dbReference type="InterPro" id="IPR013430">
    <property type="entry name" value="Toxin_antidote_HigA"/>
</dbReference>
<dbReference type="OrthoDB" id="9793869at2"/>
<proteinExistence type="predicted"/>
<dbReference type="FunCoup" id="A0A423Q2L8">
    <property type="interactions" value="32"/>
</dbReference>
<dbReference type="CDD" id="cd00093">
    <property type="entry name" value="HTH_XRE"/>
    <property type="match status" value="1"/>
</dbReference>
<dbReference type="InterPro" id="IPR001387">
    <property type="entry name" value="Cro/C1-type_HTH"/>
</dbReference>
<evidence type="ECO:0000259" key="2">
    <source>
        <dbReference type="PROSITE" id="PS50943"/>
    </source>
</evidence>
<dbReference type="InParanoid" id="A0A423Q2L8"/>
<dbReference type="Proteomes" id="UP000285310">
    <property type="component" value="Unassembled WGS sequence"/>
</dbReference>